<accession>F8AJU0</accession>
<dbReference type="GO" id="GO:0051539">
    <property type="term" value="F:4 iron, 4 sulfur cluster binding"/>
    <property type="evidence" value="ECO:0007669"/>
    <property type="project" value="UniProtKB-KW"/>
</dbReference>
<dbReference type="Proteomes" id="UP000009296">
    <property type="component" value="Chromosome"/>
</dbReference>
<dbReference type="InterPro" id="IPR027596">
    <property type="entry name" value="AmmeMemoSam_rS"/>
</dbReference>
<dbReference type="PANTHER" id="PTHR30352:SF5">
    <property type="entry name" value="PYRUVATE FORMATE-LYASE 1-ACTIVATING ENZYME"/>
    <property type="match status" value="1"/>
</dbReference>
<protein>
    <submittedName>
        <fullName evidence="8">Radical SAM domain protein</fullName>
    </submittedName>
</protein>
<keyword evidence="9" id="KW-1185">Reference proteome</keyword>
<dbReference type="Gene3D" id="3.20.20.70">
    <property type="entry name" value="Aldolase class I"/>
    <property type="match status" value="1"/>
</dbReference>
<dbReference type="GO" id="GO:0003824">
    <property type="term" value="F:catalytic activity"/>
    <property type="evidence" value="ECO:0007669"/>
    <property type="project" value="InterPro"/>
</dbReference>
<dbReference type="SFLD" id="SFLDG01101">
    <property type="entry name" value="Uncharacterised_Radical_SAM_Su"/>
    <property type="match status" value="1"/>
</dbReference>
<proteinExistence type="predicted"/>
<keyword evidence="1" id="KW-0004">4Fe-4S</keyword>
<evidence type="ECO:0000313" key="8">
    <source>
        <dbReference type="EMBL" id="AEH07290.1"/>
    </source>
</evidence>
<dbReference type="EMBL" id="CP002792">
    <property type="protein sequence ID" value="AEH07290.1"/>
    <property type="molecule type" value="Genomic_DNA"/>
</dbReference>
<dbReference type="InterPro" id="IPR016431">
    <property type="entry name" value="Pyrv-formate_lyase-activ_prd"/>
</dbReference>
<dbReference type="InterPro" id="IPR013785">
    <property type="entry name" value="Aldolase_TIM"/>
</dbReference>
<dbReference type="InterPro" id="IPR007197">
    <property type="entry name" value="rSAM"/>
</dbReference>
<dbReference type="InterPro" id="IPR058240">
    <property type="entry name" value="rSAM_sf"/>
</dbReference>
<dbReference type="InterPro" id="IPR006638">
    <property type="entry name" value="Elp3/MiaA/NifB-like_rSAM"/>
</dbReference>
<comment type="cofactor">
    <cofactor evidence="6">
        <name>[4Fe-4S] cluster</name>
        <dbReference type="ChEBI" id="CHEBI:49883"/>
    </cofactor>
    <text evidence="6">Binds 1 [4Fe-4S] cluster. The cluster is coordinated with 3 cysteines and an exchangeable S-adenosyl-L-methionine.</text>
</comment>
<dbReference type="NCBIfam" id="TIGR04337">
    <property type="entry name" value="AmmeMemoSam_rS"/>
    <property type="match status" value="1"/>
</dbReference>
<dbReference type="PANTHER" id="PTHR30352">
    <property type="entry name" value="PYRUVATE FORMATE-LYASE-ACTIVATING ENZYME"/>
    <property type="match status" value="1"/>
</dbReference>
<dbReference type="InterPro" id="IPR034457">
    <property type="entry name" value="Organic_radical-activating"/>
</dbReference>
<dbReference type="KEGG" id="mok:Metok_1324"/>
<dbReference type="RefSeq" id="WP_013867472.1">
    <property type="nucleotide sequence ID" value="NC_015636.1"/>
</dbReference>
<gene>
    <name evidence="8" type="ordered locus">Metok_1324</name>
</gene>
<reference evidence="8" key="1">
    <citation type="submission" date="2011-05" db="EMBL/GenBank/DDBJ databases">
        <title>Complete sequence of chromosome of Methanothermococcus okinawensis IH1.</title>
        <authorList>
            <consortium name="US DOE Joint Genome Institute"/>
            <person name="Lucas S."/>
            <person name="Han J."/>
            <person name="Lapidus A."/>
            <person name="Cheng J.-F."/>
            <person name="Goodwin L."/>
            <person name="Pitluck S."/>
            <person name="Peters L."/>
            <person name="Mikhailova N."/>
            <person name="Held B."/>
            <person name="Han C."/>
            <person name="Tapia R."/>
            <person name="Land M."/>
            <person name="Hauser L."/>
            <person name="Kyrpides N."/>
            <person name="Ivanova N."/>
            <person name="Pagani I."/>
            <person name="Sieprawska-Lupa M."/>
            <person name="Takai K."/>
            <person name="Miyazaki J."/>
            <person name="Whitman W."/>
            <person name="Woyke T."/>
        </authorList>
    </citation>
    <scope>NUCLEOTIDE SEQUENCE</scope>
    <source>
        <strain evidence="8">IH1</strain>
    </source>
</reference>
<dbReference type="GeneID" id="10773480"/>
<keyword evidence="4 6" id="KW-0408">Iron</keyword>
<dbReference type="eggNOG" id="arCOG00946">
    <property type="taxonomic scope" value="Archaea"/>
</dbReference>
<keyword evidence="5 6" id="KW-0411">Iron-sulfur</keyword>
<feature type="binding site" evidence="6">
    <location>
        <position position="86"/>
    </location>
    <ligand>
        <name>[4Fe-4S] cluster</name>
        <dbReference type="ChEBI" id="CHEBI:49883"/>
        <note>4Fe-4S-S-AdoMet</note>
    </ligand>
</feature>
<dbReference type="STRING" id="647113.Metok_1324"/>
<dbReference type="OrthoDB" id="5682at2157"/>
<evidence type="ECO:0000256" key="2">
    <source>
        <dbReference type="ARBA" id="ARBA00022691"/>
    </source>
</evidence>
<sequence>MQSELHEAMFYDILEGNKVRCNICSRHCIIPEGKRGFCKGRENINGKLYAINYGKVCSAAIDPIEKKPLFHFHPGSSVFSIATGGCNFRCKHCQNWQISQFPPDEIPYNELYPKDIVETALRYKCDGIAYTYTEPTIFYELMYDTANIARENGLYNVMITNGYIEEEPLKHLKIDAMNIDIKGNEKFYKEICAAKLEPVLKTCIVAKKLGIHVEITNLIIPTYNDNIEDIRNIIEFVRDKLGKETPLHFTRFHPDYKLTNIPPTPVEILVKARELALEEGLKYVYIGNVPGHDGENTYCPNCGALLIDRTGFSIIKNNLDTSTGAPRCPECGEIIDIII</sequence>
<evidence type="ECO:0000256" key="1">
    <source>
        <dbReference type="ARBA" id="ARBA00022485"/>
    </source>
</evidence>
<dbReference type="Pfam" id="PF04055">
    <property type="entry name" value="Radical_SAM"/>
    <property type="match status" value="1"/>
</dbReference>
<dbReference type="CDD" id="cd01335">
    <property type="entry name" value="Radical_SAM"/>
    <property type="match status" value="1"/>
</dbReference>
<organism evidence="8 9">
    <name type="scientific">Methanothermococcus okinawensis (strain DSM 14208 / JCM 11175 / IH1)</name>
    <dbReference type="NCBI Taxonomy" id="647113"/>
    <lineage>
        <taxon>Archaea</taxon>
        <taxon>Methanobacteriati</taxon>
        <taxon>Methanobacteriota</taxon>
        <taxon>Methanomada group</taxon>
        <taxon>Methanococci</taxon>
        <taxon>Methanococcales</taxon>
        <taxon>Methanococcaceae</taxon>
        <taxon>Methanothermococcus</taxon>
    </lineage>
</organism>
<dbReference type="PROSITE" id="PS51918">
    <property type="entry name" value="RADICAL_SAM"/>
    <property type="match status" value="1"/>
</dbReference>
<evidence type="ECO:0000313" key="9">
    <source>
        <dbReference type="Proteomes" id="UP000009296"/>
    </source>
</evidence>
<feature type="binding site" evidence="6">
    <location>
        <position position="90"/>
    </location>
    <ligand>
        <name>[4Fe-4S] cluster</name>
        <dbReference type="ChEBI" id="CHEBI:49883"/>
        <note>4Fe-4S-S-AdoMet</note>
    </ligand>
</feature>
<dbReference type="HOGENOM" id="CLU_044176_1_0_2"/>
<dbReference type="GO" id="GO:0046872">
    <property type="term" value="F:metal ion binding"/>
    <property type="evidence" value="ECO:0007669"/>
    <property type="project" value="UniProtKB-KW"/>
</dbReference>
<evidence type="ECO:0000256" key="5">
    <source>
        <dbReference type="ARBA" id="ARBA00023014"/>
    </source>
</evidence>
<evidence type="ECO:0000259" key="7">
    <source>
        <dbReference type="PROSITE" id="PS51918"/>
    </source>
</evidence>
<keyword evidence="3 6" id="KW-0479">Metal-binding</keyword>
<evidence type="ECO:0000256" key="6">
    <source>
        <dbReference type="PIRSR" id="PIRSR004869-50"/>
    </source>
</evidence>
<dbReference type="PIRSF" id="PIRSF004869">
    <property type="entry name" value="PflX_prd"/>
    <property type="match status" value="1"/>
</dbReference>
<name>F8AJU0_METOI</name>
<evidence type="ECO:0000256" key="4">
    <source>
        <dbReference type="ARBA" id="ARBA00023004"/>
    </source>
</evidence>
<dbReference type="AlphaFoldDB" id="F8AJU0"/>
<dbReference type="SFLD" id="SFLDS00029">
    <property type="entry name" value="Radical_SAM"/>
    <property type="match status" value="1"/>
</dbReference>
<keyword evidence="2 6" id="KW-0949">S-adenosyl-L-methionine</keyword>
<dbReference type="SUPFAM" id="SSF102114">
    <property type="entry name" value="Radical SAM enzymes"/>
    <property type="match status" value="1"/>
</dbReference>
<dbReference type="SMART" id="SM00729">
    <property type="entry name" value="Elp3"/>
    <property type="match status" value="1"/>
</dbReference>
<feature type="binding site" evidence="6">
    <location>
        <position position="93"/>
    </location>
    <ligand>
        <name>[4Fe-4S] cluster</name>
        <dbReference type="ChEBI" id="CHEBI:49883"/>
        <note>4Fe-4S-S-AdoMet</note>
    </ligand>
</feature>
<feature type="domain" description="Radical SAM core" evidence="7">
    <location>
        <begin position="71"/>
        <end position="288"/>
    </location>
</feature>
<evidence type="ECO:0000256" key="3">
    <source>
        <dbReference type="ARBA" id="ARBA00022723"/>
    </source>
</evidence>